<dbReference type="RefSeq" id="WP_160170287.1">
    <property type="nucleotide sequence ID" value="NZ_JACIFU010000002.1"/>
</dbReference>
<sequence length="50" mass="5408">MLRHSLIALCCAGLLSACTDIVVQPTPPQPMMDPNYSYSAGFTSIGYEPF</sequence>
<dbReference type="AlphaFoldDB" id="A0A7W6Q4S5"/>
<gene>
    <name evidence="2" type="ORF">GGR93_002292</name>
</gene>
<evidence type="ECO:0000256" key="1">
    <source>
        <dbReference type="SAM" id="SignalP"/>
    </source>
</evidence>
<organism evidence="2 3">
    <name type="scientific">Sulfitobacter noctilucicola</name>
    <dbReference type="NCBI Taxonomy" id="1342301"/>
    <lineage>
        <taxon>Bacteria</taxon>
        <taxon>Pseudomonadati</taxon>
        <taxon>Pseudomonadota</taxon>
        <taxon>Alphaproteobacteria</taxon>
        <taxon>Rhodobacterales</taxon>
        <taxon>Roseobacteraceae</taxon>
        <taxon>Sulfitobacter</taxon>
    </lineage>
</organism>
<accession>A0A7W6Q4S5</accession>
<protein>
    <recommendedName>
        <fullName evidence="4">Lipoprotein</fullName>
    </recommendedName>
</protein>
<comment type="caution">
    <text evidence="2">The sequence shown here is derived from an EMBL/GenBank/DDBJ whole genome shotgun (WGS) entry which is preliminary data.</text>
</comment>
<evidence type="ECO:0000313" key="2">
    <source>
        <dbReference type="EMBL" id="MBB4174519.1"/>
    </source>
</evidence>
<dbReference type="PROSITE" id="PS51257">
    <property type="entry name" value="PROKAR_LIPOPROTEIN"/>
    <property type="match status" value="1"/>
</dbReference>
<keyword evidence="3" id="KW-1185">Reference proteome</keyword>
<name>A0A7W6Q4S5_9RHOB</name>
<proteinExistence type="predicted"/>
<reference evidence="2 3" key="1">
    <citation type="submission" date="2020-08" db="EMBL/GenBank/DDBJ databases">
        <title>Genomic Encyclopedia of Type Strains, Phase IV (KMG-IV): sequencing the most valuable type-strain genomes for metagenomic binning, comparative biology and taxonomic classification.</title>
        <authorList>
            <person name="Goeker M."/>
        </authorList>
    </citation>
    <scope>NUCLEOTIDE SEQUENCE [LARGE SCALE GENOMIC DNA]</scope>
    <source>
        <strain evidence="2 3">DSM 101015</strain>
    </source>
</reference>
<evidence type="ECO:0000313" key="3">
    <source>
        <dbReference type="Proteomes" id="UP000565745"/>
    </source>
</evidence>
<dbReference type="OrthoDB" id="9982307at2"/>
<dbReference type="EMBL" id="JACIFU010000002">
    <property type="protein sequence ID" value="MBB4174519.1"/>
    <property type="molecule type" value="Genomic_DNA"/>
</dbReference>
<dbReference type="Proteomes" id="UP000565745">
    <property type="component" value="Unassembled WGS sequence"/>
</dbReference>
<keyword evidence="1" id="KW-0732">Signal</keyword>
<feature type="chain" id="PRO_5030829943" description="Lipoprotein" evidence="1">
    <location>
        <begin position="18"/>
        <end position="50"/>
    </location>
</feature>
<evidence type="ECO:0008006" key="4">
    <source>
        <dbReference type="Google" id="ProtNLM"/>
    </source>
</evidence>
<feature type="signal peptide" evidence="1">
    <location>
        <begin position="1"/>
        <end position="17"/>
    </location>
</feature>